<dbReference type="Pfam" id="PF02518">
    <property type="entry name" value="HATPase_c"/>
    <property type="match status" value="1"/>
</dbReference>
<dbReference type="InterPro" id="IPR011712">
    <property type="entry name" value="Sig_transdc_His_kin_sub3_dim/P"/>
</dbReference>
<evidence type="ECO:0000256" key="4">
    <source>
        <dbReference type="ARBA" id="ARBA00022777"/>
    </source>
</evidence>
<dbReference type="InterPro" id="IPR029016">
    <property type="entry name" value="GAF-like_dom_sf"/>
</dbReference>
<organism evidence="9 10">
    <name type="scientific">Salipaludibacillus keqinensis</name>
    <dbReference type="NCBI Taxonomy" id="2045207"/>
    <lineage>
        <taxon>Bacteria</taxon>
        <taxon>Bacillati</taxon>
        <taxon>Bacillota</taxon>
        <taxon>Bacilli</taxon>
        <taxon>Bacillales</taxon>
        <taxon>Bacillaceae</taxon>
    </lineage>
</organism>
<feature type="transmembrane region" description="Helical" evidence="6">
    <location>
        <begin position="145"/>
        <end position="167"/>
    </location>
</feature>
<dbReference type="PANTHER" id="PTHR24421">
    <property type="entry name" value="NITRATE/NITRITE SENSOR PROTEIN NARX-RELATED"/>
    <property type="match status" value="1"/>
</dbReference>
<dbReference type="EMBL" id="PDOD01000001">
    <property type="protein sequence ID" value="PYZ94944.1"/>
    <property type="molecule type" value="Genomic_DNA"/>
</dbReference>
<dbReference type="GO" id="GO:0016020">
    <property type="term" value="C:membrane"/>
    <property type="evidence" value="ECO:0007669"/>
    <property type="project" value="InterPro"/>
</dbReference>
<comment type="catalytic activity">
    <reaction evidence="1">
        <text>ATP + protein L-histidine = ADP + protein N-phospho-L-histidine.</text>
        <dbReference type="EC" id="2.7.13.3"/>
    </reaction>
</comment>
<dbReference type="RefSeq" id="WP_110608579.1">
    <property type="nucleotide sequence ID" value="NZ_PDOD01000001.1"/>
</dbReference>
<dbReference type="Proteomes" id="UP000248214">
    <property type="component" value="Unassembled WGS sequence"/>
</dbReference>
<feature type="transmembrane region" description="Helical" evidence="6">
    <location>
        <begin position="41"/>
        <end position="61"/>
    </location>
</feature>
<dbReference type="Gene3D" id="3.30.565.10">
    <property type="entry name" value="Histidine kinase-like ATPase, C-terminal domain"/>
    <property type="match status" value="1"/>
</dbReference>
<dbReference type="OrthoDB" id="9781904at2"/>
<dbReference type="PANTHER" id="PTHR24421:SF55">
    <property type="entry name" value="SENSOR HISTIDINE KINASE YDFH"/>
    <property type="match status" value="1"/>
</dbReference>
<keyword evidence="5" id="KW-0902">Two-component regulatory system</keyword>
<feature type="domain" description="Histidine kinase/HSP90-like ATPase" evidence="7">
    <location>
        <begin position="513"/>
        <end position="602"/>
    </location>
</feature>
<keyword evidence="4 9" id="KW-0418">Kinase</keyword>
<dbReference type="SUPFAM" id="SSF55781">
    <property type="entry name" value="GAF domain-like"/>
    <property type="match status" value="1"/>
</dbReference>
<dbReference type="GO" id="GO:0000155">
    <property type="term" value="F:phosphorelay sensor kinase activity"/>
    <property type="evidence" value="ECO:0007669"/>
    <property type="project" value="InterPro"/>
</dbReference>
<keyword evidence="10" id="KW-1185">Reference proteome</keyword>
<feature type="domain" description="Signal transduction histidine kinase subgroup 3 dimerisation and phosphoacceptor" evidence="8">
    <location>
        <begin position="401"/>
        <end position="465"/>
    </location>
</feature>
<evidence type="ECO:0000313" key="9">
    <source>
        <dbReference type="EMBL" id="PYZ94944.1"/>
    </source>
</evidence>
<dbReference type="Pfam" id="PF07730">
    <property type="entry name" value="HisKA_3"/>
    <property type="match status" value="1"/>
</dbReference>
<sequence>MERFKTSARERIAQRYMLLITVIGFIAIILSLPYIEWPSSYSILFLLILFLVVTEFFSIPIGKGSTTLGFPIVFTFDFLFGLSLTLIVYSLVVLTINFVQRRPTRVAFFNSAQLILSFLAAKGILIFIYTLFINETVSVSERVTYAIIFTVLFYIFNELFVDIVLWIRPQPYTLVEWKQRVAVEFIGMMLSAIYLTLFFVLGTENRGEVDIFSFFFFFSPLVALSLIGASHFKLRIEKKRLQGLISIKKDLNPRISERDWLKGLEKNLPKLFDYDAFSIWIKEDGDWDCQFSHGAVSHLIENMELDKIINESGGHLITVSPLAKAESFYQKSFLASIKCGIYCPLIVDEEFKGLMIIGRMRPQQTRPEENEMINALGNQIEVLIKGRTLMSERERRMILEERNRIAREIHDGIAQSVAGTVMKLEVANRHSMDRPQQAFEILRKVLPELRGSLKEIRESIFALRPYPTEKHGLPQAIAEEVNRLNETHENVHIHLMERGNHQTLSPEIEKMTFHIFKESIQNALKHASASKITTILDYQNERVVMNIKDNGSGFRLNEALLKAQKGNHFGILNMNEEASKLDAKLEINSFVGKGTNILLVTPVYSERGKESDKDNDR</sequence>
<dbReference type="GO" id="GO:0046983">
    <property type="term" value="F:protein dimerization activity"/>
    <property type="evidence" value="ECO:0007669"/>
    <property type="project" value="InterPro"/>
</dbReference>
<dbReference type="EC" id="2.7.13.3" evidence="2"/>
<evidence type="ECO:0000256" key="3">
    <source>
        <dbReference type="ARBA" id="ARBA00022679"/>
    </source>
</evidence>
<name>A0A323TLU4_9BACI</name>
<evidence type="ECO:0000256" key="1">
    <source>
        <dbReference type="ARBA" id="ARBA00000085"/>
    </source>
</evidence>
<feature type="transmembrane region" description="Helical" evidence="6">
    <location>
        <begin position="179"/>
        <end position="200"/>
    </location>
</feature>
<dbReference type="InterPro" id="IPR003594">
    <property type="entry name" value="HATPase_dom"/>
</dbReference>
<feature type="transmembrane region" description="Helical" evidence="6">
    <location>
        <begin position="16"/>
        <end position="35"/>
    </location>
</feature>
<comment type="caution">
    <text evidence="9">The sequence shown here is derived from an EMBL/GenBank/DDBJ whole genome shotgun (WGS) entry which is preliminary data.</text>
</comment>
<proteinExistence type="predicted"/>
<feature type="transmembrane region" description="Helical" evidence="6">
    <location>
        <begin position="112"/>
        <end position="133"/>
    </location>
</feature>
<dbReference type="InterPro" id="IPR036890">
    <property type="entry name" value="HATPase_C_sf"/>
</dbReference>
<dbReference type="Gene3D" id="3.30.450.40">
    <property type="match status" value="1"/>
</dbReference>
<dbReference type="AlphaFoldDB" id="A0A323TLU4"/>
<feature type="transmembrane region" description="Helical" evidence="6">
    <location>
        <begin position="68"/>
        <end position="92"/>
    </location>
</feature>
<evidence type="ECO:0000256" key="2">
    <source>
        <dbReference type="ARBA" id="ARBA00012438"/>
    </source>
</evidence>
<evidence type="ECO:0000259" key="8">
    <source>
        <dbReference type="Pfam" id="PF07730"/>
    </source>
</evidence>
<evidence type="ECO:0000313" key="10">
    <source>
        <dbReference type="Proteomes" id="UP000248214"/>
    </source>
</evidence>
<keyword evidence="6" id="KW-0812">Transmembrane</keyword>
<evidence type="ECO:0000256" key="5">
    <source>
        <dbReference type="ARBA" id="ARBA00023012"/>
    </source>
</evidence>
<protein>
    <recommendedName>
        <fullName evidence="2">histidine kinase</fullName>
        <ecNumber evidence="2">2.7.13.3</ecNumber>
    </recommendedName>
</protein>
<accession>A0A323TLU4</accession>
<keyword evidence="6" id="KW-0472">Membrane</keyword>
<keyword evidence="3" id="KW-0808">Transferase</keyword>
<reference evidence="9 10" key="1">
    <citation type="submission" date="2017-10" db="EMBL/GenBank/DDBJ databases">
        <title>Bacillus sp. nov., a halophilic bacterium isolated from a Keqin Lake.</title>
        <authorList>
            <person name="Wang H."/>
        </authorList>
    </citation>
    <scope>NUCLEOTIDE SEQUENCE [LARGE SCALE GENOMIC DNA]</scope>
    <source>
        <strain evidence="9 10">KQ-12</strain>
    </source>
</reference>
<gene>
    <name evidence="9" type="ORF">CR194_05350</name>
</gene>
<dbReference type="SUPFAM" id="SSF55874">
    <property type="entry name" value="ATPase domain of HSP90 chaperone/DNA topoisomerase II/histidine kinase"/>
    <property type="match status" value="1"/>
</dbReference>
<evidence type="ECO:0000256" key="6">
    <source>
        <dbReference type="SAM" id="Phobius"/>
    </source>
</evidence>
<evidence type="ECO:0000259" key="7">
    <source>
        <dbReference type="Pfam" id="PF02518"/>
    </source>
</evidence>
<feature type="transmembrane region" description="Helical" evidence="6">
    <location>
        <begin position="212"/>
        <end position="232"/>
    </location>
</feature>
<dbReference type="Gene3D" id="1.20.5.1930">
    <property type="match status" value="1"/>
</dbReference>
<dbReference type="CDD" id="cd16917">
    <property type="entry name" value="HATPase_UhpB-NarQ-NarX-like"/>
    <property type="match status" value="1"/>
</dbReference>
<keyword evidence="6" id="KW-1133">Transmembrane helix</keyword>
<dbReference type="InterPro" id="IPR050482">
    <property type="entry name" value="Sensor_HK_TwoCompSys"/>
</dbReference>